<dbReference type="OrthoDB" id="9810447at2"/>
<dbReference type="InterPro" id="IPR003594">
    <property type="entry name" value="HATPase_dom"/>
</dbReference>
<evidence type="ECO:0000256" key="5">
    <source>
        <dbReference type="ARBA" id="ARBA00022777"/>
    </source>
</evidence>
<dbReference type="SMART" id="SM00388">
    <property type="entry name" value="HisKA"/>
    <property type="match status" value="1"/>
</dbReference>
<dbReference type="AlphaFoldDB" id="A0A239GP15"/>
<dbReference type="SMART" id="SM00387">
    <property type="entry name" value="HATPase_c"/>
    <property type="match status" value="1"/>
</dbReference>
<evidence type="ECO:0000259" key="8">
    <source>
        <dbReference type="PROSITE" id="PS50110"/>
    </source>
</evidence>
<evidence type="ECO:0000313" key="10">
    <source>
        <dbReference type="Proteomes" id="UP000198393"/>
    </source>
</evidence>
<dbReference type="Gene3D" id="3.30.565.10">
    <property type="entry name" value="Histidine kinase-like ATPase, C-terminal domain"/>
    <property type="match status" value="1"/>
</dbReference>
<dbReference type="GO" id="GO:0005886">
    <property type="term" value="C:plasma membrane"/>
    <property type="evidence" value="ECO:0007669"/>
    <property type="project" value="TreeGrafter"/>
</dbReference>
<dbReference type="PANTHER" id="PTHR43047:SF72">
    <property type="entry name" value="OSMOSENSING HISTIDINE PROTEIN KINASE SLN1"/>
    <property type="match status" value="1"/>
</dbReference>
<dbReference type="PROSITE" id="PS50110">
    <property type="entry name" value="RESPONSE_REGULATORY"/>
    <property type="match status" value="1"/>
</dbReference>
<dbReference type="InterPro" id="IPR003661">
    <property type="entry name" value="HisK_dim/P_dom"/>
</dbReference>
<evidence type="ECO:0000313" key="9">
    <source>
        <dbReference type="EMBL" id="SNS70518.1"/>
    </source>
</evidence>
<dbReference type="EMBL" id="FZPD01000002">
    <property type="protein sequence ID" value="SNS70518.1"/>
    <property type="molecule type" value="Genomic_DNA"/>
</dbReference>
<feature type="domain" description="Response regulatory" evidence="8">
    <location>
        <begin position="3"/>
        <end position="121"/>
    </location>
</feature>
<evidence type="ECO:0000256" key="4">
    <source>
        <dbReference type="ARBA" id="ARBA00022679"/>
    </source>
</evidence>
<dbReference type="InterPro" id="IPR036097">
    <property type="entry name" value="HisK_dim/P_sf"/>
</dbReference>
<dbReference type="Pfam" id="PF00512">
    <property type="entry name" value="HisKA"/>
    <property type="match status" value="1"/>
</dbReference>
<proteinExistence type="predicted"/>
<keyword evidence="5 9" id="KW-0418">Kinase</keyword>
<gene>
    <name evidence="9" type="ORF">SAMN05421640_0927</name>
</gene>
<dbReference type="SUPFAM" id="SSF52172">
    <property type="entry name" value="CheY-like"/>
    <property type="match status" value="1"/>
</dbReference>
<feature type="domain" description="Histidine kinase" evidence="7">
    <location>
        <begin position="160"/>
        <end position="378"/>
    </location>
</feature>
<dbReference type="Pfam" id="PF02518">
    <property type="entry name" value="HATPase_c"/>
    <property type="match status" value="1"/>
</dbReference>
<dbReference type="CDD" id="cd00082">
    <property type="entry name" value="HisKA"/>
    <property type="match status" value="1"/>
</dbReference>
<dbReference type="SMART" id="SM00448">
    <property type="entry name" value="REC"/>
    <property type="match status" value="1"/>
</dbReference>
<protein>
    <recommendedName>
        <fullName evidence="2">histidine kinase</fullName>
        <ecNumber evidence="2">2.7.13.3</ecNumber>
    </recommendedName>
</protein>
<dbReference type="InterPro" id="IPR001789">
    <property type="entry name" value="Sig_transdc_resp-reg_receiver"/>
</dbReference>
<dbReference type="PRINTS" id="PR00344">
    <property type="entry name" value="BCTRLSENSOR"/>
</dbReference>
<evidence type="ECO:0000259" key="7">
    <source>
        <dbReference type="PROSITE" id="PS50109"/>
    </source>
</evidence>
<dbReference type="InterPro" id="IPR011006">
    <property type="entry name" value="CheY-like_superfamily"/>
</dbReference>
<dbReference type="InterPro" id="IPR005467">
    <property type="entry name" value="His_kinase_dom"/>
</dbReference>
<evidence type="ECO:0000256" key="3">
    <source>
        <dbReference type="ARBA" id="ARBA00022553"/>
    </source>
</evidence>
<dbReference type="GO" id="GO:0000155">
    <property type="term" value="F:phosphorelay sensor kinase activity"/>
    <property type="evidence" value="ECO:0007669"/>
    <property type="project" value="InterPro"/>
</dbReference>
<dbReference type="SUPFAM" id="SSF47384">
    <property type="entry name" value="Homodimeric domain of signal transducing histidine kinase"/>
    <property type="match status" value="1"/>
</dbReference>
<keyword evidence="3 6" id="KW-0597">Phosphoprotein</keyword>
<evidence type="ECO:0000256" key="6">
    <source>
        <dbReference type="PROSITE-ProRule" id="PRU00169"/>
    </source>
</evidence>
<sequence>MTKILVVDDEPDLETLVKQKFRKNIRNKEYEFYFAENGQKALDLLNETEVDLVLTDINMPEMDGLTLLSKLNETNYFLKTVIVSAYGDMENIRTAMNLGAFDFITKPIDFKDLEITMVKTIKHILQLRENAETLRENDTLKIYLREIKAQKRLKDRFFAIISHDLRGPVSSFQGISQIISLYLQQAKYEELEKMMSEVDRATDQLSKLLDNLLNWASSELSQIPYKPEAVSIETMINDLLGIFEPIAKSKDIKLKADIAAKASAYVDFNSTVTIFRNLIHNALKFTPEGGTIDITAKPNGQQVAVSVHDSGVGMNQEQIDNLFILTEKSSTYGTKGEKGIGLGLQLVQEFTKLNKGLVEVTSEQGKGTTFTINLPTKST</sequence>
<dbReference type="PROSITE" id="PS50109">
    <property type="entry name" value="HIS_KIN"/>
    <property type="match status" value="1"/>
</dbReference>
<dbReference type="Gene3D" id="1.10.287.130">
    <property type="match status" value="1"/>
</dbReference>
<feature type="modified residue" description="4-aspartylphosphate" evidence="6">
    <location>
        <position position="56"/>
    </location>
</feature>
<dbReference type="RefSeq" id="WP_089355700.1">
    <property type="nucleotide sequence ID" value="NZ_FZPD01000002.1"/>
</dbReference>
<dbReference type="EC" id="2.7.13.3" evidence="2"/>
<accession>A0A239GP15</accession>
<dbReference type="Gene3D" id="3.40.50.2300">
    <property type="match status" value="1"/>
</dbReference>
<name>A0A239GP15_EKHLU</name>
<dbReference type="PANTHER" id="PTHR43047">
    <property type="entry name" value="TWO-COMPONENT HISTIDINE PROTEIN KINASE"/>
    <property type="match status" value="1"/>
</dbReference>
<dbReference type="CDD" id="cd00075">
    <property type="entry name" value="HATPase"/>
    <property type="match status" value="1"/>
</dbReference>
<dbReference type="GO" id="GO:0009927">
    <property type="term" value="F:histidine phosphotransfer kinase activity"/>
    <property type="evidence" value="ECO:0007669"/>
    <property type="project" value="TreeGrafter"/>
</dbReference>
<dbReference type="InterPro" id="IPR036890">
    <property type="entry name" value="HATPase_C_sf"/>
</dbReference>
<keyword evidence="4" id="KW-0808">Transferase</keyword>
<reference evidence="9 10" key="1">
    <citation type="submission" date="2017-06" db="EMBL/GenBank/DDBJ databases">
        <authorList>
            <person name="Kim H.J."/>
            <person name="Triplett B.A."/>
        </authorList>
    </citation>
    <scope>NUCLEOTIDE SEQUENCE [LARGE SCALE GENOMIC DNA]</scope>
    <source>
        <strain evidence="9 10">DSM 19307</strain>
    </source>
</reference>
<comment type="catalytic activity">
    <reaction evidence="1">
        <text>ATP + protein L-histidine = ADP + protein N-phospho-L-histidine.</text>
        <dbReference type="EC" id="2.7.13.3"/>
    </reaction>
</comment>
<dbReference type="Pfam" id="PF00072">
    <property type="entry name" value="Response_reg"/>
    <property type="match status" value="1"/>
</dbReference>
<evidence type="ECO:0000256" key="2">
    <source>
        <dbReference type="ARBA" id="ARBA00012438"/>
    </source>
</evidence>
<dbReference type="CDD" id="cd17536">
    <property type="entry name" value="REC_YesN-like"/>
    <property type="match status" value="1"/>
</dbReference>
<dbReference type="SUPFAM" id="SSF55874">
    <property type="entry name" value="ATPase domain of HSP90 chaperone/DNA topoisomerase II/histidine kinase"/>
    <property type="match status" value="1"/>
</dbReference>
<evidence type="ECO:0000256" key="1">
    <source>
        <dbReference type="ARBA" id="ARBA00000085"/>
    </source>
</evidence>
<keyword evidence="10" id="KW-1185">Reference proteome</keyword>
<dbReference type="InterPro" id="IPR004358">
    <property type="entry name" value="Sig_transdc_His_kin-like_C"/>
</dbReference>
<dbReference type="Proteomes" id="UP000198393">
    <property type="component" value="Unassembled WGS sequence"/>
</dbReference>
<organism evidence="9 10">
    <name type="scientific">Ekhidna lutea</name>
    <dbReference type="NCBI Taxonomy" id="447679"/>
    <lineage>
        <taxon>Bacteria</taxon>
        <taxon>Pseudomonadati</taxon>
        <taxon>Bacteroidota</taxon>
        <taxon>Cytophagia</taxon>
        <taxon>Cytophagales</taxon>
        <taxon>Reichenbachiellaceae</taxon>
        <taxon>Ekhidna</taxon>
    </lineage>
</organism>